<dbReference type="Pfam" id="PF03061">
    <property type="entry name" value="4HBT"/>
    <property type="match status" value="1"/>
</dbReference>
<dbReference type="InterPro" id="IPR006683">
    <property type="entry name" value="Thioestr_dom"/>
</dbReference>
<dbReference type="AlphaFoldDB" id="A0A6V3PF88"/>
<dbReference type="EMBL" id="HBIV01029961">
    <property type="protein sequence ID" value="CAE0669747.1"/>
    <property type="molecule type" value="Transcribed_RNA"/>
</dbReference>
<name>A0A6V3PF88_9EUKA</name>
<dbReference type="InterPro" id="IPR029069">
    <property type="entry name" value="HotDog_dom_sf"/>
</dbReference>
<feature type="domain" description="Thioesterase" evidence="1">
    <location>
        <begin position="75"/>
        <end position="157"/>
    </location>
</feature>
<reference evidence="3" key="1">
    <citation type="submission" date="2021-01" db="EMBL/GenBank/DDBJ databases">
        <authorList>
            <person name="Corre E."/>
            <person name="Pelletier E."/>
            <person name="Niang G."/>
            <person name="Scheremetjew M."/>
            <person name="Finn R."/>
            <person name="Kale V."/>
            <person name="Holt S."/>
            <person name="Cochrane G."/>
            <person name="Meng A."/>
            <person name="Brown T."/>
            <person name="Cohen L."/>
        </authorList>
    </citation>
    <scope>NUCLEOTIDE SEQUENCE</scope>
    <source>
        <strain evidence="3">CCCM811</strain>
    </source>
</reference>
<evidence type="ECO:0000259" key="1">
    <source>
        <dbReference type="Pfam" id="PF03061"/>
    </source>
</evidence>
<evidence type="ECO:0000313" key="2">
    <source>
        <dbReference type="EMBL" id="CAE0669747.1"/>
    </source>
</evidence>
<evidence type="ECO:0000313" key="3">
    <source>
        <dbReference type="EMBL" id="CAE0669748.1"/>
    </source>
</evidence>
<accession>A0A6V3PF88</accession>
<dbReference type="SUPFAM" id="SSF54637">
    <property type="entry name" value="Thioesterase/thiol ester dehydrase-isomerase"/>
    <property type="match status" value="1"/>
</dbReference>
<protein>
    <recommendedName>
        <fullName evidence="1">Thioesterase domain-containing protein</fullName>
    </recommendedName>
</protein>
<sequence>MAAVAVQDLLDPDRNTCYGCGPHNREGLRLKSYWQDDCINEGKRGEELGDGSLGSCRASFLAKPHMNGGSPEITYGGIIASIVDCHGINTARAFITRSQGLVLGESSGSAPQIWCVTKSLRVDYRRPTPVGIPIELTARVTKTEKKNRIIHVKIKVESVDSKGNRKHTATGFVTAVRIKPRISKL</sequence>
<dbReference type="Gene3D" id="3.10.129.10">
    <property type="entry name" value="Hotdog Thioesterase"/>
    <property type="match status" value="1"/>
</dbReference>
<dbReference type="CDD" id="cd03443">
    <property type="entry name" value="PaaI_thioesterase"/>
    <property type="match status" value="1"/>
</dbReference>
<gene>
    <name evidence="2" type="ORF">LGLO00237_LOCUS21377</name>
    <name evidence="3" type="ORF">LGLO00237_LOCUS21378</name>
</gene>
<proteinExistence type="predicted"/>
<dbReference type="EMBL" id="HBIV01029962">
    <property type="protein sequence ID" value="CAE0669748.1"/>
    <property type="molecule type" value="Transcribed_RNA"/>
</dbReference>
<organism evidence="3">
    <name type="scientific">Lotharella globosa</name>
    <dbReference type="NCBI Taxonomy" id="91324"/>
    <lineage>
        <taxon>Eukaryota</taxon>
        <taxon>Sar</taxon>
        <taxon>Rhizaria</taxon>
        <taxon>Cercozoa</taxon>
        <taxon>Chlorarachniophyceae</taxon>
        <taxon>Lotharella</taxon>
    </lineage>
</organism>